<evidence type="ECO:0000256" key="1">
    <source>
        <dbReference type="SAM" id="MobiDB-lite"/>
    </source>
</evidence>
<dbReference type="RefSeq" id="WP_394834899.1">
    <property type="nucleotide sequence ID" value="NZ_CP089983.1"/>
</dbReference>
<protein>
    <recommendedName>
        <fullName evidence="5">Thaumatin-like protein</fullName>
    </recommendedName>
</protein>
<feature type="region of interest" description="Disordered" evidence="1">
    <location>
        <begin position="24"/>
        <end position="84"/>
    </location>
</feature>
<dbReference type="Proteomes" id="UP001374803">
    <property type="component" value="Chromosome"/>
</dbReference>
<reference evidence="3" key="1">
    <citation type="submission" date="2021-12" db="EMBL/GenBank/DDBJ databases">
        <title>Discovery of the Pendulisporaceae a myxobacterial family with distinct sporulation behavior and unique specialized metabolism.</title>
        <authorList>
            <person name="Garcia R."/>
            <person name="Popoff A."/>
            <person name="Bader C.D."/>
            <person name="Loehr J."/>
            <person name="Walesch S."/>
            <person name="Walt C."/>
            <person name="Boldt J."/>
            <person name="Bunk B."/>
            <person name="Haeckl F.J.F.P.J."/>
            <person name="Gunesch A.P."/>
            <person name="Birkelbach J."/>
            <person name="Nuebel U."/>
            <person name="Pietschmann T."/>
            <person name="Bach T."/>
            <person name="Mueller R."/>
        </authorList>
    </citation>
    <scope>NUCLEOTIDE SEQUENCE</scope>
    <source>
        <strain evidence="3">MSr11367</strain>
    </source>
</reference>
<name>A0ABZ2L2U4_9BACT</name>
<keyword evidence="4" id="KW-1185">Reference proteome</keyword>
<feature type="chain" id="PRO_5046488972" description="Thaumatin-like protein" evidence="2">
    <location>
        <begin position="23"/>
        <end position="236"/>
    </location>
</feature>
<dbReference type="EMBL" id="CP089983">
    <property type="protein sequence ID" value="WXB05256.1"/>
    <property type="molecule type" value="Genomic_DNA"/>
</dbReference>
<proteinExistence type="predicted"/>
<evidence type="ECO:0000313" key="4">
    <source>
        <dbReference type="Proteomes" id="UP001374803"/>
    </source>
</evidence>
<feature type="compositionally biased region" description="Low complexity" evidence="1">
    <location>
        <begin position="50"/>
        <end position="76"/>
    </location>
</feature>
<dbReference type="PROSITE" id="PS51257">
    <property type="entry name" value="PROKAR_LIPOPROTEIN"/>
    <property type="match status" value="1"/>
</dbReference>
<evidence type="ECO:0008006" key="5">
    <source>
        <dbReference type="Google" id="ProtNLM"/>
    </source>
</evidence>
<keyword evidence="2" id="KW-0732">Signal</keyword>
<evidence type="ECO:0000256" key="2">
    <source>
        <dbReference type="SAM" id="SignalP"/>
    </source>
</evidence>
<evidence type="ECO:0000313" key="3">
    <source>
        <dbReference type="EMBL" id="WXB05256.1"/>
    </source>
</evidence>
<organism evidence="3 4">
    <name type="scientific">Pendulispora rubella</name>
    <dbReference type="NCBI Taxonomy" id="2741070"/>
    <lineage>
        <taxon>Bacteria</taxon>
        <taxon>Pseudomonadati</taxon>
        <taxon>Myxococcota</taxon>
        <taxon>Myxococcia</taxon>
        <taxon>Myxococcales</taxon>
        <taxon>Sorangiineae</taxon>
        <taxon>Pendulisporaceae</taxon>
        <taxon>Pendulispora</taxon>
    </lineage>
</organism>
<feature type="region of interest" description="Disordered" evidence="1">
    <location>
        <begin position="101"/>
        <end position="122"/>
    </location>
</feature>
<accession>A0ABZ2L2U4</accession>
<feature type="signal peptide" evidence="2">
    <location>
        <begin position="1"/>
        <end position="22"/>
    </location>
</feature>
<sequence length="236" mass="23815">MHMVQRFLSLLGVALATSAAIAACSSDESPSGGGGGSDGGPDAALDTGLNDAANDAAPGDASSNGDASDASSTSDAKPGPSGETCAEAIDITAQVDANKGFTGKATGAADDPSTCTDKGRRKSHLTFTAKPGNYQILWASDSPPSGPSQPDATVDVRTACQANASTELACEVRAGFINPKFGVSKAGTVHLVLNGDWFAPGYTIYVRRMGACFSSNDCSNYSSQRTCDTATGICVQ</sequence>
<gene>
    <name evidence="3" type="ORF">LVJ94_51215</name>
</gene>